<evidence type="ECO:0000256" key="1">
    <source>
        <dbReference type="SAM" id="Phobius"/>
    </source>
</evidence>
<dbReference type="Proteomes" id="UP000196036">
    <property type="component" value="Unassembled WGS sequence"/>
</dbReference>
<comment type="caution">
    <text evidence="2">The sequence shown here is derived from an EMBL/GenBank/DDBJ whole genome shotgun (WGS) entry which is preliminary data.</text>
</comment>
<feature type="transmembrane region" description="Helical" evidence="1">
    <location>
        <begin position="161"/>
        <end position="178"/>
    </location>
</feature>
<dbReference type="EMBL" id="NFLW01000011">
    <property type="protein sequence ID" value="OUQ71139.1"/>
    <property type="molecule type" value="Genomic_DNA"/>
</dbReference>
<name>A0A1Y4VLY6_9BACE</name>
<organism evidence="2 3">
    <name type="scientific">Bacteroides xylanisolvens</name>
    <dbReference type="NCBI Taxonomy" id="371601"/>
    <lineage>
        <taxon>Bacteria</taxon>
        <taxon>Pseudomonadati</taxon>
        <taxon>Bacteroidota</taxon>
        <taxon>Bacteroidia</taxon>
        <taxon>Bacteroidales</taxon>
        <taxon>Bacteroidaceae</taxon>
        <taxon>Bacteroides</taxon>
    </lineage>
</organism>
<evidence type="ECO:0000313" key="3">
    <source>
        <dbReference type="Proteomes" id="UP000196036"/>
    </source>
</evidence>
<keyword evidence="1" id="KW-1133">Transmembrane helix</keyword>
<keyword evidence="1" id="KW-0472">Membrane</keyword>
<gene>
    <name evidence="2" type="ORF">B5E52_07620</name>
</gene>
<dbReference type="RefSeq" id="WP_087317962.1">
    <property type="nucleotide sequence ID" value="NZ_CAKOCS010000013.1"/>
</dbReference>
<accession>A0A1Y4VLY6</accession>
<evidence type="ECO:0000313" key="2">
    <source>
        <dbReference type="EMBL" id="OUQ71139.1"/>
    </source>
</evidence>
<protein>
    <submittedName>
        <fullName evidence="2">Uncharacterized protein</fullName>
    </submittedName>
</protein>
<reference evidence="3" key="1">
    <citation type="submission" date="2017-04" db="EMBL/GenBank/DDBJ databases">
        <title>Function of individual gut microbiota members based on whole genome sequencing of pure cultures obtained from chicken caecum.</title>
        <authorList>
            <person name="Medvecky M."/>
            <person name="Cejkova D."/>
            <person name="Polansky O."/>
            <person name="Karasova D."/>
            <person name="Kubasova T."/>
            <person name="Cizek A."/>
            <person name="Rychlik I."/>
        </authorList>
    </citation>
    <scope>NUCLEOTIDE SEQUENCE [LARGE SCALE GENOMIC DNA]</scope>
    <source>
        <strain evidence="3">An109</strain>
    </source>
</reference>
<proteinExistence type="predicted"/>
<keyword evidence="1" id="KW-0812">Transmembrane</keyword>
<sequence>MKAKLKYPIFWSSPNDNRIYVFWKEKENKTTKLDMLKEANGWKGDMIIDATETKYIVKCSYMTKWKGIHGFTGMIYYEQEYEDNPESFSLQQLQDRIAERYPKTRWFREEGWGSRDDFRRTVYACKTFEELAGLFRHPPETLRTRIIKWLHPTRKELKMRIGTVLFLILYLLVCYLIFEYNISN</sequence>
<dbReference type="AlphaFoldDB" id="A0A1Y4VLY6"/>